<dbReference type="Pfam" id="PF07021">
    <property type="entry name" value="MetW"/>
    <property type="match status" value="1"/>
</dbReference>
<dbReference type="EMBL" id="JAOTJD010000012">
    <property type="protein sequence ID" value="MFD3263978.1"/>
    <property type="molecule type" value="Genomic_DNA"/>
</dbReference>
<dbReference type="RefSeq" id="WP_304780790.1">
    <property type="nucleotide sequence ID" value="NZ_JAOTJD010000012.1"/>
</dbReference>
<evidence type="ECO:0000313" key="1">
    <source>
        <dbReference type="EMBL" id="MFD3263978.1"/>
    </source>
</evidence>
<proteinExistence type="predicted"/>
<evidence type="ECO:0000313" key="2">
    <source>
        <dbReference type="Proteomes" id="UP001598130"/>
    </source>
</evidence>
<name>A0ABW6CLM9_9CAUL</name>
<dbReference type="SUPFAM" id="SSF53335">
    <property type="entry name" value="S-adenosyl-L-methionine-dependent methyltransferases"/>
    <property type="match status" value="1"/>
</dbReference>
<protein>
    <submittedName>
        <fullName evidence="1">Methionine biosynthesis protein MetW</fullName>
    </submittedName>
</protein>
<dbReference type="InterPro" id="IPR010743">
    <property type="entry name" value="Methionine_synth_MetW"/>
</dbReference>
<dbReference type="Gene3D" id="3.40.50.150">
    <property type="entry name" value="Vaccinia Virus protein VP39"/>
    <property type="match status" value="1"/>
</dbReference>
<dbReference type="CDD" id="cd02440">
    <property type="entry name" value="AdoMet_MTases"/>
    <property type="match status" value="1"/>
</dbReference>
<sequence length="219" mass="24505">MRTTREDFKEILRLVRPGSRVLDVGCGEGELLELLTREKGVDGQGLEISSQGVSACLARGLAVVQGDGDRDLDHFPTQAFDYAILSKTLQQMREPRHVLNELLRIADRAVVSLPNFGQWRVRWSLMVNGRMPETKALPEPWWSTPNIHLCTLHDFTALCDDLDLRIEACSALNAGKPARSIDPTRALENWRSETALFLLSRKGEAEANPSVRNGELFAK</sequence>
<gene>
    <name evidence="1" type="primary">metW</name>
    <name evidence="1" type="ORF">OCL97_08395</name>
</gene>
<dbReference type="InterPro" id="IPR029063">
    <property type="entry name" value="SAM-dependent_MTases_sf"/>
</dbReference>
<keyword evidence="2" id="KW-1185">Reference proteome</keyword>
<dbReference type="Proteomes" id="UP001598130">
    <property type="component" value="Unassembled WGS sequence"/>
</dbReference>
<accession>A0ABW6CLM9</accession>
<comment type="caution">
    <text evidence="1">The sequence shown here is derived from an EMBL/GenBank/DDBJ whole genome shotgun (WGS) entry which is preliminary data.</text>
</comment>
<organism evidence="1 2">
    <name type="scientific">Phenylobacterium ferrooxidans</name>
    <dbReference type="NCBI Taxonomy" id="2982689"/>
    <lineage>
        <taxon>Bacteria</taxon>
        <taxon>Pseudomonadati</taxon>
        <taxon>Pseudomonadota</taxon>
        <taxon>Alphaproteobacteria</taxon>
        <taxon>Caulobacterales</taxon>
        <taxon>Caulobacteraceae</taxon>
        <taxon>Phenylobacterium</taxon>
    </lineage>
</organism>
<dbReference type="NCBIfam" id="TIGR02081">
    <property type="entry name" value="metW"/>
    <property type="match status" value="1"/>
</dbReference>
<reference evidence="1 2" key="1">
    <citation type="submission" date="2022-09" db="EMBL/GenBank/DDBJ databases">
        <title>New species of Phenylobacterium.</title>
        <authorList>
            <person name="Mieszkin S."/>
        </authorList>
    </citation>
    <scope>NUCLEOTIDE SEQUENCE [LARGE SCALE GENOMIC DNA]</scope>
    <source>
        <strain evidence="1 2">HK31-G</strain>
    </source>
</reference>